<dbReference type="VEuPathDB" id="TriTrypDB:LDHU3_21.1430"/>
<dbReference type="VEuPathDB" id="TriTrypDB:LdBPK_211210.1"/>
<name>A0A504XLX1_LEIDO</name>
<feature type="compositionally biased region" description="Low complexity" evidence="1">
    <location>
        <begin position="207"/>
        <end position="220"/>
    </location>
</feature>
<organism evidence="2 3">
    <name type="scientific">Leishmania donovani</name>
    <dbReference type="NCBI Taxonomy" id="5661"/>
    <lineage>
        <taxon>Eukaryota</taxon>
        <taxon>Discoba</taxon>
        <taxon>Euglenozoa</taxon>
        <taxon>Kinetoplastea</taxon>
        <taxon>Metakinetoplastina</taxon>
        <taxon>Trypanosomatida</taxon>
        <taxon>Trypanosomatidae</taxon>
        <taxon>Leishmaniinae</taxon>
        <taxon>Leishmania</taxon>
    </lineage>
</organism>
<feature type="compositionally biased region" description="Basic and acidic residues" evidence="1">
    <location>
        <begin position="10"/>
        <end position="19"/>
    </location>
</feature>
<feature type="region of interest" description="Disordered" evidence="1">
    <location>
        <begin position="1242"/>
        <end position="1262"/>
    </location>
</feature>
<feature type="region of interest" description="Disordered" evidence="1">
    <location>
        <begin position="1026"/>
        <end position="1049"/>
    </location>
</feature>
<feature type="compositionally biased region" description="Low complexity" evidence="1">
    <location>
        <begin position="165"/>
        <end position="197"/>
    </location>
</feature>
<dbReference type="VEuPathDB" id="TriTrypDB:LDHU3_21.1440"/>
<accession>A0A504XLX1</accession>
<feature type="compositionally biased region" description="Basic and acidic residues" evidence="1">
    <location>
        <begin position="396"/>
        <end position="405"/>
    </location>
</feature>
<feature type="compositionally biased region" description="Polar residues" evidence="1">
    <location>
        <begin position="479"/>
        <end position="511"/>
    </location>
</feature>
<feature type="region of interest" description="Disordered" evidence="1">
    <location>
        <begin position="163"/>
        <end position="223"/>
    </location>
</feature>
<dbReference type="EMBL" id="RHLC01000021">
    <property type="protein sequence ID" value="TPP49344.1"/>
    <property type="molecule type" value="Genomic_DNA"/>
</dbReference>
<feature type="region of interest" description="Disordered" evidence="1">
    <location>
        <begin position="1154"/>
        <end position="1230"/>
    </location>
</feature>
<protein>
    <recommendedName>
        <fullName evidence="4">SET domain-containing protein</fullName>
    </recommendedName>
</protein>
<feature type="compositionally biased region" description="Low complexity" evidence="1">
    <location>
        <begin position="72"/>
        <end position="81"/>
    </location>
</feature>
<evidence type="ECO:0000256" key="1">
    <source>
        <dbReference type="SAM" id="MobiDB-lite"/>
    </source>
</evidence>
<feature type="region of interest" description="Disordered" evidence="1">
    <location>
        <begin position="1"/>
        <end position="91"/>
    </location>
</feature>
<sequence length="2052" mass="217634">MPSSSSSTTHRSEGVRSSERLSGSHSSLSASHGRPTIGPSPRGDRAIGAQTPRSVEFTEVPHAEMEEKDTYSSSRTSSNGSRLRRSCDGNSGHVHRYAVSESSNCSSCFEMLEHVPENDSHHRAETSVTHGTVTCHMSPMLPPRSGARVGEAACCDIRSTCSSPAPAASVTVGGTGGSSRPSSSCPSPAASSSLTTPKRVDGAFTGAHSSAAQPPDSAAPFSNDSLAALSTEQMEAALQLYVEKGGVYTNEVTSALQALPWCAATSAHASPVSSVADTSAADTGEEAEQHLVDPEVWLGAVAAATASAVAVAENDEQASVTAPSVATRIASAGVLHKTQGRHSTLEEVSTMIMQPSNLADPSAPVPVERTVEKRRSSADSSSELAAVGGAATDSDFADHEADRGPGRSSAVVSPVDSRSHLRGDDSNDSTPRVNSVNGHHVSTDRKLAYGDVNDDSTERPARGERSPSFPQLTRRHRSGSAQQQRLPVPSFMSNTRPLRSSPLYSSVSPMQRSVDDQQRSPATAAASSPVCVTKDATETAAPPAASVFDTVFAGTAGMHALFQLCLRTPLATASATMRVSDWYALLDQLRHNGCHKLPPQPILDDVARTIAHTMQSEGHSGGLTLSDFARVIQCQLKEVRVDMTSPLPRNVPAGDETASRQEVALHFPQHPRYTVTVPTSAALSSQSPSFPSRRSSRRSSQTKLTPVTDSGQWRVLPTWCMALAGLFPLEMSKVCPVPVVRYLRSVGLIRAVLEAITQRLQIEVEAIPECVAPISSAASKEAENPSEGAAVESLVLSASCEGSGGSRSVSNLLARSGASAGARPAISVVVTEKAVGDSGGRNGTWNEQPIWGSATAGNYRRRVKRRKRGAATNMVATPERAGSDCAIVASNPQGASSGSSCPKAGTTASASSDTFKSHYLDQRPLDEISISVVARAKARRLMDTLRRHTVPINRYECFARVEQEDEPVRQALCFVSREELKATFSSDGGEDSDADSDAMPDMIAALTYHPGEETEASLVGTAAKDGGGVDVDQTRSALPPPTLSRTSTPNVLPTVIMGATRASMHAGGRASSVTTSRVASAGSAVRPPPPVPCMFRMSGVLPTALPRKQEEALVSRLSKPVCDPAAMSLRVASKENGYTSCHAADTTTAIGASDSASANAKAIEDRPTRLARSRRPSGSAAQRHYRSHLHPTDRESSNDTVSRSGPAAPSRNGFRRRRGRPSSSRTDRCYASLCPGRQHQLSSSLAANTDSGGACTSQPTEGRNRSFSFFDVPYVLAAAPLSSSAAAAAAAQVIGGGAPSASSSGVAIPPQPPALRRQAGHRIASRAPLRAKAKDEPADGRRAGNIPNNAVLKLARRGLRSRSSWLLRRLPLQRRCEARVEVQRRSFATCDMQLSRSSPAPPSSSSSLLSTTMQAKDVVTRLGPSERLPGLRGVFLTKPIKKFHPIEVLPTAASAAATTTTAATADSSAERPDAPRSSTSAIVSQAPPLVLNLAFAPRHSISLRRFLALRHMFSTSAYLHVTTEDGWYLVAPSSAAPLCPDVTGLQAWCCRHHHRYLKHASTAVKAATSSTTPSSRAARCSTHTEITKLEAALDNGEELSEEQLQRLAAQEKASFAHTPESEEADMDDHTDGTDDMPAVHEPRDPVSRKTASPTAETLRERSAGAPASAFGLSPPELRTPPPLISEAHLFDINDGVAWPLPPSDDLANHEYWKSHRQRMALYESTGDADASEQREALLATLRADPEIAQKLSSEQELYTAAEALFQALKHKANVTLNVDADTGLLTLVPLRDLHAGEELLLHYGREWWTGRLLFSLLLSISDAEMPQIRWIEQLFDHAVDRNEPFPLLIVAHEQRKRPRRGCSRGPKVCKGLKSESSGDGDERQQQSTQCAPLTKPHGDSAETSSTTAMTAELPMSQRKLGRAVLYNTVTRKRATDAAVLAFAVRRSCIEQGFLSRLLVGDAAGGAEPVFQLSEPDKEVPMRVLRRVLLASLRGMTASAQRTVPHKDENAPAVAGSAVADTAAAVVDQGAPPQTSANTGGDGDDGDDAVFSV</sequence>
<reference evidence="3" key="1">
    <citation type="submission" date="2019-02" db="EMBL/GenBank/DDBJ databases">
        <title>FDA dAtabase for Regulatory Grade micrObial Sequences (FDA-ARGOS): Supporting development and validation of Infectious Disease Dx tests.</title>
        <authorList>
            <person name="Duncan R."/>
            <person name="Fisher C."/>
            <person name="Tallon L."/>
            <person name="Sadzewicz L."/>
            <person name="Sengamalay N."/>
            <person name="Ott S."/>
            <person name="Godinez A."/>
            <person name="Nagaraj S."/>
            <person name="Vavikolanu K."/>
            <person name="Nadendla S."/>
            <person name="Aluvathingal J."/>
            <person name="Sichtig H."/>
        </authorList>
    </citation>
    <scope>NUCLEOTIDE SEQUENCE [LARGE SCALE GENOMIC DNA]</scope>
    <source>
        <strain evidence="3">FDAARGOS_361</strain>
    </source>
</reference>
<gene>
    <name evidence="2" type="ORF">CGC21_34260</name>
</gene>
<feature type="compositionally biased region" description="Basic and acidic residues" evidence="1">
    <location>
        <begin position="59"/>
        <end position="70"/>
    </location>
</feature>
<evidence type="ECO:0000313" key="2">
    <source>
        <dbReference type="EMBL" id="TPP49344.1"/>
    </source>
</evidence>
<evidence type="ECO:0000313" key="3">
    <source>
        <dbReference type="Proteomes" id="UP000318447"/>
    </source>
</evidence>
<feature type="region of interest" description="Disordered" evidence="1">
    <location>
        <begin position="1856"/>
        <end position="1910"/>
    </location>
</feature>
<dbReference type="Proteomes" id="UP000318447">
    <property type="component" value="Unassembled WGS sequence"/>
</dbReference>
<dbReference type="VEuPathDB" id="TriTrypDB:LdCL_210017200"/>
<feature type="compositionally biased region" description="Polar residues" evidence="1">
    <location>
        <begin position="428"/>
        <end position="437"/>
    </location>
</feature>
<feature type="region of interest" description="Disordered" evidence="1">
    <location>
        <begin position="1066"/>
        <end position="1086"/>
    </location>
</feature>
<feature type="region of interest" description="Disordered" evidence="1">
    <location>
        <begin position="1392"/>
        <end position="1412"/>
    </location>
</feature>
<feature type="region of interest" description="Disordered" evidence="1">
    <location>
        <begin position="1460"/>
        <end position="1481"/>
    </location>
</feature>
<feature type="compositionally biased region" description="Low complexity" evidence="1">
    <location>
        <begin position="20"/>
        <end position="33"/>
    </location>
</feature>
<feature type="region of interest" description="Disordered" evidence="1">
    <location>
        <begin position="2028"/>
        <end position="2052"/>
    </location>
</feature>
<evidence type="ECO:0008006" key="4">
    <source>
        <dbReference type="Google" id="ProtNLM"/>
    </source>
</evidence>
<feature type="compositionally biased region" description="Low complexity" evidence="1">
    <location>
        <begin position="1069"/>
        <end position="1085"/>
    </location>
</feature>
<feature type="compositionally biased region" description="Basic and acidic residues" evidence="1">
    <location>
        <begin position="456"/>
        <end position="465"/>
    </location>
</feature>
<proteinExistence type="predicted"/>
<feature type="region of interest" description="Disordered" evidence="1">
    <location>
        <begin position="354"/>
        <end position="532"/>
    </location>
</feature>
<feature type="compositionally biased region" description="Acidic residues" evidence="1">
    <location>
        <begin position="2041"/>
        <end position="2052"/>
    </location>
</feature>
<dbReference type="VEuPathDB" id="TriTrypDB:LdBPK_211200.1"/>
<feature type="compositionally biased region" description="Low complexity" evidence="1">
    <location>
        <begin position="1901"/>
        <end position="1910"/>
    </location>
</feature>
<feature type="compositionally biased region" description="Low complexity" evidence="1">
    <location>
        <begin position="1394"/>
        <end position="1410"/>
    </location>
</feature>
<feature type="region of interest" description="Disordered" evidence="1">
    <location>
        <begin position="1595"/>
        <end position="1679"/>
    </location>
</feature>
<comment type="caution">
    <text evidence="2">The sequence shown here is derived from an EMBL/GenBank/DDBJ whole genome shotgun (WGS) entry which is preliminary data.</text>
</comment>
<feature type="compositionally biased region" description="Low complexity" evidence="1">
    <location>
        <begin position="684"/>
        <end position="701"/>
    </location>
</feature>
<dbReference type="VEuPathDB" id="TriTrypDB:LdCL_210017100"/>
<feature type="region of interest" description="Disordered" evidence="1">
    <location>
        <begin position="678"/>
        <end position="707"/>
    </location>
</feature>
<feature type="compositionally biased region" description="Basic and acidic residues" evidence="1">
    <location>
        <begin position="1627"/>
        <end position="1647"/>
    </location>
</feature>